<evidence type="ECO:0000313" key="2">
    <source>
        <dbReference type="EMBL" id="CUV66107.1"/>
    </source>
</evidence>
<keyword evidence="1" id="KW-0812">Transmembrane</keyword>
<protein>
    <submittedName>
        <fullName evidence="2">Uncharacterized protein</fullName>
    </submittedName>
</protein>
<sequence length="193" mass="22920">MENKKINSIIEQIKALENELETEAHKEYEKFNCEISQKKEQLLEMYKSNKEGLFKYLATAPLSFMLTFPIVWSVLFPAFILDLFVTIYQAICFPIYKIPKVKRGEYIVIDRHRLGYLNIIEKANCMYCSYFNGLMGYVSEVAGRTEQFWCPIRHANMTKSIHSQYYNFLKYGDSKAYRKNLNKLREELEKLEN</sequence>
<feature type="transmembrane region" description="Helical" evidence="1">
    <location>
        <begin position="53"/>
        <end position="72"/>
    </location>
</feature>
<accession>A0A0S4XP77</accession>
<organism evidence="2">
    <name type="scientific">Sulfurovum sp. enrichment culture clone C5</name>
    <dbReference type="NCBI Taxonomy" id="497650"/>
    <lineage>
        <taxon>Bacteria</taxon>
        <taxon>Pseudomonadati</taxon>
        <taxon>Campylobacterota</taxon>
        <taxon>Epsilonproteobacteria</taxon>
        <taxon>Campylobacterales</taxon>
        <taxon>Sulfurovaceae</taxon>
        <taxon>Sulfurovum</taxon>
        <taxon>environmental samples</taxon>
    </lineage>
</organism>
<gene>
    <name evidence="2" type="ORF">BN3087_600004</name>
</gene>
<reference evidence="2" key="1">
    <citation type="submission" date="2015-11" db="EMBL/GenBank/DDBJ databases">
        <authorList>
            <person name="Zhang Y."/>
            <person name="Guo Z."/>
        </authorList>
    </citation>
    <scope>NUCLEOTIDE SEQUENCE</scope>
    <source>
        <strain evidence="2">BN30871</strain>
    </source>
</reference>
<proteinExistence type="predicted"/>
<keyword evidence="1" id="KW-1133">Transmembrane helix</keyword>
<keyword evidence="1" id="KW-0472">Membrane</keyword>
<dbReference type="EMBL" id="FAXN01000063">
    <property type="protein sequence ID" value="CUV66107.1"/>
    <property type="molecule type" value="Genomic_DNA"/>
</dbReference>
<dbReference type="AlphaFoldDB" id="A0A0S4XP77"/>
<name>A0A0S4XP77_9BACT</name>
<evidence type="ECO:0000256" key="1">
    <source>
        <dbReference type="SAM" id="Phobius"/>
    </source>
</evidence>